<keyword evidence="3" id="KW-1185">Reference proteome</keyword>
<reference evidence="2 3" key="1">
    <citation type="submission" date="2019-07" db="EMBL/GenBank/DDBJ databases">
        <title>Flavobacterium sp. nov., isolated from glacier ice.</title>
        <authorList>
            <person name="Liu Q."/>
            <person name="Xin Y.-H."/>
        </authorList>
    </citation>
    <scope>NUCLEOTIDE SEQUENCE [LARGE SCALE GENOMIC DNA]</scope>
    <source>
        <strain evidence="2 3">ZT4R6</strain>
    </source>
</reference>
<protein>
    <submittedName>
        <fullName evidence="2">Uncharacterized protein</fullName>
    </submittedName>
</protein>
<dbReference type="OrthoDB" id="6372253at2"/>
<gene>
    <name evidence="2" type="ORF">FMM05_18865</name>
</gene>
<feature type="region of interest" description="Disordered" evidence="1">
    <location>
        <begin position="330"/>
        <end position="381"/>
    </location>
</feature>
<dbReference type="Proteomes" id="UP000320643">
    <property type="component" value="Unassembled WGS sequence"/>
</dbReference>
<comment type="caution">
    <text evidence="2">The sequence shown here is derived from an EMBL/GenBank/DDBJ whole genome shotgun (WGS) entry which is preliminary data.</text>
</comment>
<dbReference type="RefSeq" id="WP_143374986.1">
    <property type="nucleotide sequence ID" value="NZ_VJVZ01000015.1"/>
</dbReference>
<accession>A0A552UUZ5</accession>
<dbReference type="AlphaFoldDB" id="A0A552UUZ5"/>
<feature type="compositionally biased region" description="Basic and acidic residues" evidence="1">
    <location>
        <begin position="348"/>
        <end position="362"/>
    </location>
</feature>
<evidence type="ECO:0000256" key="1">
    <source>
        <dbReference type="SAM" id="MobiDB-lite"/>
    </source>
</evidence>
<name>A0A552UUZ5_9FLAO</name>
<proteinExistence type="predicted"/>
<evidence type="ECO:0000313" key="3">
    <source>
        <dbReference type="Proteomes" id="UP000320643"/>
    </source>
</evidence>
<dbReference type="EMBL" id="VJVZ01000015">
    <property type="protein sequence ID" value="TRW22019.1"/>
    <property type="molecule type" value="Genomic_DNA"/>
</dbReference>
<evidence type="ECO:0000313" key="2">
    <source>
        <dbReference type="EMBL" id="TRW22019.1"/>
    </source>
</evidence>
<sequence length="381" mass="44021">MKIALEDYNTVMEGLAELHTEGYAYIAYDPAFPVMDVRELNAFDNSYDAVEYCHEMRTDVDFFEYESIWSLYRAMEKGLEDSHLLDMQDGMVDLSILLNDYYRIESETIRHKNNMDMNQKNLEYLTDQVKYTGFGEGFADVLKEKIATGDKEFKIDHSAKFGNDTVDATLNFSKSKQSDMYFFNSYNASLLKEGSAEKLEQTFYINRGSNITFKEAYNLMEGRAVHKELQNKAEEKYNSWVQLDFKHSDENGNFRLKKFSENYGYDMEAALSKHPIKELQRDDFKDSLMDSLKKGNVQLVTFQVDGKETKHYVEANPQFKTVNVYDSDMQRLGSRESRAQNQSQGESQDNKKANKTEVKDVEVVGDGATSEKAKKTRGQKV</sequence>
<organism evidence="2 3">
    <name type="scientific">Flavobacterium zepuense</name>
    <dbReference type="NCBI Taxonomy" id="2593302"/>
    <lineage>
        <taxon>Bacteria</taxon>
        <taxon>Pseudomonadati</taxon>
        <taxon>Bacteroidota</taxon>
        <taxon>Flavobacteriia</taxon>
        <taxon>Flavobacteriales</taxon>
        <taxon>Flavobacteriaceae</taxon>
        <taxon>Flavobacterium</taxon>
    </lineage>
</organism>